<evidence type="ECO:0000256" key="1">
    <source>
        <dbReference type="SAM" id="MobiDB-lite"/>
    </source>
</evidence>
<feature type="compositionally biased region" description="Low complexity" evidence="1">
    <location>
        <begin position="29"/>
        <end position="46"/>
    </location>
</feature>
<evidence type="ECO:0000259" key="3">
    <source>
        <dbReference type="Pfam" id="PF03713"/>
    </source>
</evidence>
<evidence type="ECO:0000313" key="5">
    <source>
        <dbReference type="Proteomes" id="UP001183809"/>
    </source>
</evidence>
<keyword evidence="5" id="KW-1185">Reference proteome</keyword>
<reference evidence="5" key="1">
    <citation type="submission" date="2023-07" db="EMBL/GenBank/DDBJ databases">
        <title>30 novel species of actinomycetes from the DSMZ collection.</title>
        <authorList>
            <person name="Nouioui I."/>
        </authorList>
    </citation>
    <scope>NUCLEOTIDE SEQUENCE [LARGE SCALE GENOMIC DNA]</scope>
    <source>
        <strain evidence="5">DSM 41699</strain>
    </source>
</reference>
<accession>A0ABU2TQP2</accession>
<evidence type="ECO:0000256" key="2">
    <source>
        <dbReference type="SAM" id="SignalP"/>
    </source>
</evidence>
<name>A0ABU2TQP2_9ACTN</name>
<proteinExistence type="predicted"/>
<dbReference type="Pfam" id="PF03713">
    <property type="entry name" value="DUF305"/>
    <property type="match status" value="1"/>
</dbReference>
<feature type="chain" id="PRO_5047336771" evidence="2">
    <location>
        <begin position="26"/>
        <end position="234"/>
    </location>
</feature>
<feature type="domain" description="DUF305" evidence="3">
    <location>
        <begin position="79"/>
        <end position="232"/>
    </location>
</feature>
<dbReference type="RefSeq" id="WP_311693976.1">
    <property type="nucleotide sequence ID" value="NZ_JAVREY010000008.1"/>
</dbReference>
<dbReference type="Gene3D" id="1.20.1260.10">
    <property type="match status" value="1"/>
</dbReference>
<dbReference type="PANTHER" id="PTHR36933">
    <property type="entry name" value="SLL0788 PROTEIN"/>
    <property type="match status" value="1"/>
</dbReference>
<feature type="region of interest" description="Disordered" evidence="1">
    <location>
        <begin position="29"/>
        <end position="75"/>
    </location>
</feature>
<organism evidence="4 5">
    <name type="scientific">Streptomyces gibsoniae</name>
    <dbReference type="NCBI Taxonomy" id="3075529"/>
    <lineage>
        <taxon>Bacteria</taxon>
        <taxon>Bacillati</taxon>
        <taxon>Actinomycetota</taxon>
        <taxon>Actinomycetes</taxon>
        <taxon>Kitasatosporales</taxon>
        <taxon>Streptomycetaceae</taxon>
        <taxon>Streptomyces</taxon>
    </lineage>
</organism>
<dbReference type="PANTHER" id="PTHR36933:SF1">
    <property type="entry name" value="SLL0788 PROTEIN"/>
    <property type="match status" value="1"/>
</dbReference>
<dbReference type="EMBL" id="JAVREY010000008">
    <property type="protein sequence ID" value="MDT0463263.1"/>
    <property type="molecule type" value="Genomic_DNA"/>
</dbReference>
<dbReference type="Proteomes" id="UP001183809">
    <property type="component" value="Unassembled WGS sequence"/>
</dbReference>
<feature type="compositionally biased region" description="Low complexity" evidence="1">
    <location>
        <begin position="57"/>
        <end position="74"/>
    </location>
</feature>
<comment type="caution">
    <text evidence="4">The sequence shown here is derived from an EMBL/GenBank/DDBJ whole genome shotgun (WGS) entry which is preliminary data.</text>
</comment>
<feature type="signal peptide" evidence="2">
    <location>
        <begin position="1"/>
        <end position="25"/>
    </location>
</feature>
<dbReference type="PROSITE" id="PS51257">
    <property type="entry name" value="PROKAR_LIPOPROTEIN"/>
    <property type="match status" value="1"/>
</dbReference>
<keyword evidence="2" id="KW-0732">Signal</keyword>
<dbReference type="InterPro" id="IPR012347">
    <property type="entry name" value="Ferritin-like"/>
</dbReference>
<dbReference type="InterPro" id="IPR005183">
    <property type="entry name" value="DUF305_CopM-like"/>
</dbReference>
<sequence>MSVRRSLVRRTAALAAAATAAITLAACGGTGDSASPSSSSGSASSEHSGHDMGSGTGPMSSASPSASASATRGGHNAQDVTFAQQMIPHHRQAVAMAALASSRAKSPQVKELAAKIEKAQDPEIETMSGWLKAWGEKVPSDAASAMEGMPGMDHSGSSMPGMMSSADMDKLAKLSGDAFDTAFLRMMVGHHQGALTMARAEQAKGAYGPAKAMARSIVTSQSAEITEMNRMLGH</sequence>
<gene>
    <name evidence="4" type="ORF">RM764_09570</name>
</gene>
<evidence type="ECO:0000313" key="4">
    <source>
        <dbReference type="EMBL" id="MDT0463263.1"/>
    </source>
</evidence>
<protein>
    <submittedName>
        <fullName evidence="4">DUF305 domain-containing protein</fullName>
    </submittedName>
</protein>